<dbReference type="Gene3D" id="3.30.70.1660">
    <property type="match status" value="1"/>
</dbReference>
<accession>A0A832MM36</accession>
<dbReference type="Gene3D" id="3.40.50.300">
    <property type="entry name" value="P-loop containing nucleotide triphosphate hydrolases"/>
    <property type="match status" value="2"/>
</dbReference>
<dbReference type="GO" id="GO:0005524">
    <property type="term" value="F:ATP binding"/>
    <property type="evidence" value="ECO:0007669"/>
    <property type="project" value="UniProtKB-KW"/>
</dbReference>
<sequence>MGLFLLGMLVGAVIVGWWWRATRSASAPAARVPAAGSDPPPAAPGPAPAPGLEAVEDPLVAALIAARERVAAAPRVWRPDDLTALAPFRELADVFARPEVETERVLHYWQGDDALLSWGALAGLARRPRDGEVETRLLARVNHFHPWSRHFLLRVLEAWSPGDASLAGRVLVRLDESWGREETGVVLDQFLRRRADGAPVGFEGADPPETFDADLLDRILREQVEPGLGALWRAALRAAGASQEPSAAGPAGGAPPAEPAAGEVERGVPPGMAAPRAPLAEVGRFRRPGTVKEERALPTPSSDAALERAHAALTAKPARPALVVGEAGVGKSALVRRLAARLSAEGWTIFEASAAQINAGMSFTGSLEERLRVLRRGLARPKTLWIAPDFHQMLWAGRHSQSPTGLLEMLVPAIEAGDVLVLGETRPEALERVLAERPEVGRLFEIVRLAPPPEDEIAGLLAAWAARARATHGVEAPEEVRAEAAALARQYLSAHASPGGVLRLLDGALEDAVRRAPAGGPAELAMDDLVSALARLTGLPQDLLDERRTLDLEAVRGRFEARVIGQPEAVRCLVERLALLKAGVTDPGRPTGVFLFAGPSGTGKTELAKTLADYLFGAPDRLVRLDMSELQDAAAFERVLGAGAALGPGGHSLAERVRRQPFCVVLLDEFEKAHPRVWDLFLQVFDDGRLTDPRGETTDFRQAIIILTSNLGTASAGEVRLGLVGGGDALAPGTIERAVERAFRPELRNRLDRVVVFRALTRDVMRLILRKELADAFARRGLRRRDWAVELEESAIELLIERGFSATLGARPLRRALEQLLLTPLAAAIVDRRAPEGDQFLFVRADGDGLAVEFVDPDAAETAPLELPRLASAPGAMEVASVAFEARGTRAEVGTLRAALAALVARVEDGAWRTAKEALLLESAEPGFWERADRFERLGRAEYLDRIENGARAAASLLERIEGNPAAPRESYPRDVVRRLAQQLHLLGAAADEALGAGPRDAFVSVEPLLEDNVPPGPSREFARRVAAMYEGWARARGMRLTALEAPAGTPGEEPRHVFAIAGFAAYALLAGEDGLHVLEWEEAGARAPRRVTARVRVAPQPAAPARDGAAGLRRQAGEALAAAPPTTHVARRYREGAAPLVRDAARGWRTGRVDRVFAGDFDLIPARD</sequence>
<dbReference type="GO" id="GO:0008233">
    <property type="term" value="F:peptidase activity"/>
    <property type="evidence" value="ECO:0007669"/>
    <property type="project" value="UniProtKB-KW"/>
</dbReference>
<dbReference type="SMART" id="SM00382">
    <property type="entry name" value="AAA"/>
    <property type="match status" value="2"/>
</dbReference>
<dbReference type="InterPro" id="IPR003593">
    <property type="entry name" value="AAA+_ATPase"/>
</dbReference>
<dbReference type="GO" id="GO:0034605">
    <property type="term" value="P:cellular response to heat"/>
    <property type="evidence" value="ECO:0007669"/>
    <property type="project" value="TreeGrafter"/>
</dbReference>
<evidence type="ECO:0000313" key="7">
    <source>
        <dbReference type="EMBL" id="HGZ42488.1"/>
    </source>
</evidence>
<feature type="compositionally biased region" description="Pro residues" evidence="4">
    <location>
        <begin position="38"/>
        <end position="49"/>
    </location>
</feature>
<dbReference type="Pfam" id="PF07724">
    <property type="entry name" value="AAA_2"/>
    <property type="match status" value="1"/>
</dbReference>
<dbReference type="CDD" id="cd00009">
    <property type="entry name" value="AAA"/>
    <property type="match status" value="1"/>
</dbReference>
<dbReference type="GO" id="GO:0005737">
    <property type="term" value="C:cytoplasm"/>
    <property type="evidence" value="ECO:0007669"/>
    <property type="project" value="TreeGrafter"/>
</dbReference>
<dbReference type="InterPro" id="IPR050130">
    <property type="entry name" value="ClpA_ClpB"/>
</dbReference>
<evidence type="ECO:0000259" key="6">
    <source>
        <dbReference type="SMART" id="SM01086"/>
    </source>
</evidence>
<dbReference type="GO" id="GO:0006508">
    <property type="term" value="P:proteolysis"/>
    <property type="evidence" value="ECO:0007669"/>
    <property type="project" value="UniProtKB-KW"/>
</dbReference>
<dbReference type="InterPro" id="IPR003959">
    <property type="entry name" value="ATPase_AAA_core"/>
</dbReference>
<dbReference type="SUPFAM" id="SSF75620">
    <property type="entry name" value="Release factor"/>
    <property type="match status" value="1"/>
</dbReference>
<feature type="region of interest" description="Disordered" evidence="4">
    <location>
        <begin position="31"/>
        <end position="51"/>
    </location>
</feature>
<evidence type="ECO:0000256" key="3">
    <source>
        <dbReference type="ARBA" id="ARBA00023186"/>
    </source>
</evidence>
<keyword evidence="1" id="KW-0547">Nucleotide-binding</keyword>
<dbReference type="SUPFAM" id="SSF52540">
    <property type="entry name" value="P-loop containing nucleoside triphosphate hydrolases"/>
    <property type="match status" value="2"/>
</dbReference>
<keyword evidence="3" id="KW-0143">Chaperone</keyword>
<feature type="domain" description="AAA+ ATPase" evidence="5">
    <location>
        <begin position="590"/>
        <end position="761"/>
    </location>
</feature>
<dbReference type="PANTHER" id="PTHR11638">
    <property type="entry name" value="ATP-DEPENDENT CLP PROTEASE"/>
    <property type="match status" value="1"/>
</dbReference>
<dbReference type="AlphaFoldDB" id="A0A832MM36"/>
<comment type="caution">
    <text evidence="7">The sequence shown here is derived from an EMBL/GenBank/DDBJ whole genome shotgun (WGS) entry which is preliminary data.</text>
</comment>
<gene>
    <name evidence="7" type="ORF">ENR23_03500</name>
</gene>
<keyword evidence="2 7" id="KW-0067">ATP-binding</keyword>
<dbReference type="EMBL" id="DSQF01000005">
    <property type="protein sequence ID" value="HGZ42488.1"/>
    <property type="molecule type" value="Genomic_DNA"/>
</dbReference>
<dbReference type="Pfam" id="PF10431">
    <property type="entry name" value="ClpB_D2-small"/>
    <property type="match status" value="1"/>
</dbReference>
<dbReference type="CDD" id="cd19499">
    <property type="entry name" value="RecA-like_ClpB_Hsp104-like"/>
    <property type="match status" value="1"/>
</dbReference>
<dbReference type="InterPro" id="IPR027417">
    <property type="entry name" value="P-loop_NTPase"/>
</dbReference>
<keyword evidence="7" id="KW-0645">Protease</keyword>
<name>A0A832MM36_UNCEI</name>
<dbReference type="InterPro" id="IPR019489">
    <property type="entry name" value="Clp_ATPase_C"/>
</dbReference>
<evidence type="ECO:0000256" key="2">
    <source>
        <dbReference type="ARBA" id="ARBA00022840"/>
    </source>
</evidence>
<dbReference type="GO" id="GO:0016887">
    <property type="term" value="F:ATP hydrolysis activity"/>
    <property type="evidence" value="ECO:0007669"/>
    <property type="project" value="InterPro"/>
</dbReference>
<keyword evidence="7" id="KW-0378">Hydrolase</keyword>
<dbReference type="PRINTS" id="PR00300">
    <property type="entry name" value="CLPPROTEASEA"/>
</dbReference>
<feature type="domain" description="Clp ATPase C-terminal" evidence="6">
    <location>
        <begin position="760"/>
        <end position="852"/>
    </location>
</feature>
<proteinExistence type="predicted"/>
<dbReference type="InterPro" id="IPR045853">
    <property type="entry name" value="Pep_chain_release_fac_I_sf"/>
</dbReference>
<dbReference type="SMART" id="SM01086">
    <property type="entry name" value="ClpB_D2-small"/>
    <property type="match status" value="1"/>
</dbReference>
<evidence type="ECO:0000256" key="4">
    <source>
        <dbReference type="SAM" id="MobiDB-lite"/>
    </source>
</evidence>
<protein>
    <submittedName>
        <fullName evidence="7">ATP-dependent Clp protease ATP-binding subunit</fullName>
    </submittedName>
</protein>
<dbReference type="InterPro" id="IPR001270">
    <property type="entry name" value="ClpA/B"/>
</dbReference>
<feature type="domain" description="AAA+ ATPase" evidence="5">
    <location>
        <begin position="317"/>
        <end position="453"/>
    </location>
</feature>
<dbReference type="Gene3D" id="1.10.8.60">
    <property type="match status" value="1"/>
</dbReference>
<dbReference type="PANTHER" id="PTHR11638:SF18">
    <property type="entry name" value="HEAT SHOCK PROTEIN 104"/>
    <property type="match status" value="1"/>
</dbReference>
<organism evidence="7">
    <name type="scientific">Eiseniibacteriota bacterium</name>
    <dbReference type="NCBI Taxonomy" id="2212470"/>
    <lineage>
        <taxon>Bacteria</taxon>
        <taxon>Candidatus Eiseniibacteriota</taxon>
    </lineage>
</organism>
<reference evidence="7" key="1">
    <citation type="journal article" date="2020" name="mSystems">
        <title>Genome- and Community-Level Interaction Insights into Carbon Utilization and Element Cycling Functions of Hydrothermarchaeota in Hydrothermal Sediment.</title>
        <authorList>
            <person name="Zhou Z."/>
            <person name="Liu Y."/>
            <person name="Xu W."/>
            <person name="Pan J."/>
            <person name="Luo Z.H."/>
            <person name="Li M."/>
        </authorList>
    </citation>
    <scope>NUCLEOTIDE SEQUENCE [LARGE SCALE GENOMIC DNA]</scope>
    <source>
        <strain evidence="7">SpSt-381</strain>
    </source>
</reference>
<feature type="region of interest" description="Disordered" evidence="4">
    <location>
        <begin position="243"/>
        <end position="303"/>
    </location>
</feature>
<evidence type="ECO:0000259" key="5">
    <source>
        <dbReference type="SMART" id="SM00382"/>
    </source>
</evidence>
<evidence type="ECO:0000256" key="1">
    <source>
        <dbReference type="ARBA" id="ARBA00022741"/>
    </source>
</evidence>